<name>A0AC34FLE0_9BILA</name>
<dbReference type="Proteomes" id="UP000887579">
    <property type="component" value="Unplaced"/>
</dbReference>
<organism evidence="1 2">
    <name type="scientific">Panagrolaimus sp. ES5</name>
    <dbReference type="NCBI Taxonomy" id="591445"/>
    <lineage>
        <taxon>Eukaryota</taxon>
        <taxon>Metazoa</taxon>
        <taxon>Ecdysozoa</taxon>
        <taxon>Nematoda</taxon>
        <taxon>Chromadorea</taxon>
        <taxon>Rhabditida</taxon>
        <taxon>Tylenchina</taxon>
        <taxon>Panagrolaimomorpha</taxon>
        <taxon>Panagrolaimoidea</taxon>
        <taxon>Panagrolaimidae</taxon>
        <taxon>Panagrolaimus</taxon>
    </lineage>
</organism>
<evidence type="ECO:0000313" key="2">
    <source>
        <dbReference type="WBParaSite" id="ES5_v2.g18139.t1"/>
    </source>
</evidence>
<reference evidence="2" key="1">
    <citation type="submission" date="2022-11" db="UniProtKB">
        <authorList>
            <consortium name="WormBaseParasite"/>
        </authorList>
    </citation>
    <scope>IDENTIFICATION</scope>
</reference>
<proteinExistence type="predicted"/>
<sequence length="510" mass="58545">MTSEKQAYGFITANGQDNFNVYVVDSVTEKRVTVFQYHADEAEEFKAEIPKIEKFFKSFIIDLFELLLLSTPYQISYQFCEELKKDFEACEISSYFVSKENYHFSSLLIAANLDLKIDEKLDEKVYLILHHERHGDQPDNIFGITVGEYKFTPIGYQQISKKDLTALNSEEAPEILCQKICGTKKPKHVVTASFGDRENPLENVFDEKDLTLFQNCCFGCQFDKYIIETSKWIFDKTLIKNHVLPTSVKGIHVKGNYGTETNILDIMKVEVNDLLPIKKTAIVPRSIPELQVVLETEFCCELELHGGPSAKKGYTMAQLNKLLKNMTLHLQNNFGVKIIDTLFCDEDLQKADEIQDICFPKEGECNSLLVPFSGYFKRTSVSRHFTIGFFCTLTDRKCYYLDSLMGESSDRFDLFKKQLEITSTGSVPFTMVSRQECNDLINPQGSDDLCMIYAFKNAETIFLTGKPKKLNPFCIIEEEERVKKILKLIDSGDDFDWPETLQEPFLSNTQ</sequence>
<dbReference type="WBParaSite" id="ES5_v2.g18139.t1">
    <property type="protein sequence ID" value="ES5_v2.g18139.t1"/>
    <property type="gene ID" value="ES5_v2.g18139"/>
</dbReference>
<accession>A0AC34FLE0</accession>
<protein>
    <submittedName>
        <fullName evidence="2">Uncharacterized protein</fullName>
    </submittedName>
</protein>
<evidence type="ECO:0000313" key="1">
    <source>
        <dbReference type="Proteomes" id="UP000887579"/>
    </source>
</evidence>